<protein>
    <submittedName>
        <fullName evidence="1">Uncharacterized protein</fullName>
    </submittedName>
</protein>
<reference evidence="1 2" key="1">
    <citation type="submission" date="2020-03" db="EMBL/GenBank/DDBJ databases">
        <title>Whole genome shotgun sequence of Phytohabitans suffuscus NBRC 105367.</title>
        <authorList>
            <person name="Komaki H."/>
            <person name="Tamura T."/>
        </authorList>
    </citation>
    <scope>NUCLEOTIDE SEQUENCE [LARGE SCALE GENOMIC DNA]</scope>
    <source>
        <strain evidence="1 2">NBRC 105367</strain>
    </source>
</reference>
<reference evidence="1 2" key="2">
    <citation type="submission" date="2020-03" db="EMBL/GenBank/DDBJ databases">
        <authorList>
            <person name="Ichikawa N."/>
            <person name="Kimura A."/>
            <person name="Kitahashi Y."/>
            <person name="Uohara A."/>
        </authorList>
    </citation>
    <scope>NUCLEOTIDE SEQUENCE [LARGE SCALE GENOMIC DNA]</scope>
    <source>
        <strain evidence="1 2">NBRC 105367</strain>
    </source>
</reference>
<name>A0A6F8YR39_9ACTN</name>
<evidence type="ECO:0000313" key="2">
    <source>
        <dbReference type="Proteomes" id="UP000503011"/>
    </source>
</evidence>
<dbReference type="AlphaFoldDB" id="A0A6F8YR39"/>
<dbReference type="RefSeq" id="WP_232075097.1">
    <property type="nucleotide sequence ID" value="NZ_AP022871.1"/>
</dbReference>
<organism evidence="1 2">
    <name type="scientific">Phytohabitans suffuscus</name>
    <dbReference type="NCBI Taxonomy" id="624315"/>
    <lineage>
        <taxon>Bacteria</taxon>
        <taxon>Bacillati</taxon>
        <taxon>Actinomycetota</taxon>
        <taxon>Actinomycetes</taxon>
        <taxon>Micromonosporales</taxon>
        <taxon>Micromonosporaceae</taxon>
    </lineage>
</organism>
<sequence>MPSRVLPEWARTGFSDPEPSMPYVLGDHGDIVAIIFGYPLHAPTLPERANKILWVSRVAQEAASPLVIDASLAGQGTPVTREVSGGAGPSLVDLPAAGCWHLQLRWSGHTDTMRLTYES</sequence>
<dbReference type="Proteomes" id="UP000503011">
    <property type="component" value="Chromosome"/>
</dbReference>
<gene>
    <name evidence="1" type="ORF">Psuf_057760</name>
</gene>
<keyword evidence="2" id="KW-1185">Reference proteome</keyword>
<dbReference type="EMBL" id="AP022871">
    <property type="protein sequence ID" value="BCB88463.1"/>
    <property type="molecule type" value="Genomic_DNA"/>
</dbReference>
<evidence type="ECO:0000313" key="1">
    <source>
        <dbReference type="EMBL" id="BCB88463.1"/>
    </source>
</evidence>
<accession>A0A6F8YR39</accession>
<dbReference type="KEGG" id="psuu:Psuf_057760"/>
<proteinExistence type="predicted"/>